<dbReference type="EMBL" id="FQNC01000047">
    <property type="protein sequence ID" value="SGY75679.1"/>
    <property type="molecule type" value="Genomic_DNA"/>
</dbReference>
<organism evidence="1 2">
    <name type="scientific">Microbotryum silenes-dioicae</name>
    <dbReference type="NCBI Taxonomy" id="796604"/>
    <lineage>
        <taxon>Eukaryota</taxon>
        <taxon>Fungi</taxon>
        <taxon>Dikarya</taxon>
        <taxon>Basidiomycota</taxon>
        <taxon>Pucciniomycotina</taxon>
        <taxon>Microbotryomycetes</taxon>
        <taxon>Microbotryales</taxon>
        <taxon>Microbotryaceae</taxon>
        <taxon>Microbotryum</taxon>
    </lineage>
</organism>
<dbReference type="AlphaFoldDB" id="A0A2X0PCU4"/>
<evidence type="ECO:0000313" key="2">
    <source>
        <dbReference type="Proteomes" id="UP000249464"/>
    </source>
</evidence>
<evidence type="ECO:0000313" key="1">
    <source>
        <dbReference type="EMBL" id="SGY75679.1"/>
    </source>
</evidence>
<accession>A0A2X0PCU4</accession>
<gene>
    <name evidence="1" type="primary">BQ5605_C005g03437</name>
    <name evidence="1" type="ORF">BQ5605_C005G03437</name>
</gene>
<name>A0A2X0PCU4_9BASI</name>
<proteinExistence type="predicted"/>
<reference evidence="1 2" key="1">
    <citation type="submission" date="2016-11" db="EMBL/GenBank/DDBJ databases">
        <authorList>
            <person name="Jaros S."/>
            <person name="Januszkiewicz K."/>
            <person name="Wedrychowicz H."/>
        </authorList>
    </citation>
    <scope>NUCLEOTIDE SEQUENCE [LARGE SCALE GENOMIC DNA]</scope>
</reference>
<protein>
    <submittedName>
        <fullName evidence="1">BQ5605_C005g03437 protein</fullName>
    </submittedName>
</protein>
<dbReference type="Proteomes" id="UP000249464">
    <property type="component" value="Unassembled WGS sequence"/>
</dbReference>
<sequence length="54" mass="6320">MMILHTKLLRIWQELKADECDPLTRLPGRPGPARWPIECWGRQVSDVGVFYLRA</sequence>
<keyword evidence="2" id="KW-1185">Reference proteome</keyword>